<name>A0A139X3A2_9CYAN</name>
<dbReference type="Proteomes" id="UP000076925">
    <property type="component" value="Unassembled WGS sequence"/>
</dbReference>
<evidence type="ECO:0008006" key="3">
    <source>
        <dbReference type="Google" id="ProtNLM"/>
    </source>
</evidence>
<evidence type="ECO:0000313" key="2">
    <source>
        <dbReference type="Proteomes" id="UP000076925"/>
    </source>
</evidence>
<reference evidence="1 2" key="1">
    <citation type="journal article" date="2013" name="Genome Biol. Evol.">
        <title>Genomes of Stigonematalean cyanobacteria (subsection V) and the evolution of oxygenic photosynthesis from prokaryotes to plastids.</title>
        <authorList>
            <person name="Dagan T."/>
            <person name="Roettger M."/>
            <person name="Stucken K."/>
            <person name="Landan G."/>
            <person name="Koch R."/>
            <person name="Major P."/>
            <person name="Gould S.B."/>
            <person name="Goremykin V.V."/>
            <person name="Rippka R."/>
            <person name="Tandeau de Marsac N."/>
            <person name="Gugger M."/>
            <person name="Lockhart P.J."/>
            <person name="Allen J.F."/>
            <person name="Brune I."/>
            <person name="Maus I."/>
            <person name="Puhler A."/>
            <person name="Martin W.F."/>
        </authorList>
    </citation>
    <scope>NUCLEOTIDE SEQUENCE [LARGE SCALE GENOMIC DNA]</scope>
    <source>
        <strain evidence="1 2">PCC 7110</strain>
    </source>
</reference>
<keyword evidence="2" id="KW-1185">Reference proteome</keyword>
<gene>
    <name evidence="1" type="ORF">WA1_33310</name>
</gene>
<accession>A0A139X3A2</accession>
<dbReference type="EMBL" id="ANNX02000036">
    <property type="protein sequence ID" value="KYC39146.1"/>
    <property type="molecule type" value="Genomic_DNA"/>
</dbReference>
<dbReference type="PANTHER" id="PTHR39166">
    <property type="entry name" value="BLL1166 PROTEIN"/>
    <property type="match status" value="1"/>
</dbReference>
<organism evidence="1 2">
    <name type="scientific">Scytonema hofmannii PCC 7110</name>
    <dbReference type="NCBI Taxonomy" id="128403"/>
    <lineage>
        <taxon>Bacteria</taxon>
        <taxon>Bacillati</taxon>
        <taxon>Cyanobacteriota</taxon>
        <taxon>Cyanophyceae</taxon>
        <taxon>Nostocales</taxon>
        <taxon>Scytonemataceae</taxon>
        <taxon>Scytonema</taxon>
    </lineage>
</organism>
<dbReference type="OrthoDB" id="9805247at2"/>
<protein>
    <recommendedName>
        <fullName evidence="3">Nitrate reductase</fullName>
    </recommendedName>
</protein>
<dbReference type="Pfam" id="PF06042">
    <property type="entry name" value="NTP_transf_6"/>
    <property type="match status" value="1"/>
</dbReference>
<comment type="caution">
    <text evidence="1">The sequence shown here is derived from an EMBL/GenBank/DDBJ whole genome shotgun (WGS) entry which is preliminary data.</text>
</comment>
<dbReference type="PANTHER" id="PTHR39166:SF1">
    <property type="entry name" value="BLL1166 PROTEIN"/>
    <property type="match status" value="1"/>
</dbReference>
<evidence type="ECO:0000313" key="1">
    <source>
        <dbReference type="EMBL" id="KYC39146.1"/>
    </source>
</evidence>
<dbReference type="AlphaFoldDB" id="A0A139X3A2"/>
<dbReference type="InterPro" id="IPR009267">
    <property type="entry name" value="NTP_transf_6"/>
</dbReference>
<dbReference type="STRING" id="128403.WA1_33310"/>
<sequence length="172" mass="19241">MATLSAVRELSLPSWCIGAGVIRNLVWDGLHGVSKASHLSDVDVVYFDPSDISTERDKKLQILLSHQLPDVPWEVTNQAGVHVWFESVFGHAVTPLSSLEEAIATWPEYTTAVGVTLEANDNIRIIAPFGLNDLFGMVVRRNPRRVSVETCRKRIEQKQYVARWPMVTVISC</sequence>
<proteinExistence type="predicted"/>